<dbReference type="EMBL" id="WVTB01000019">
    <property type="protein sequence ID" value="KAF3808466.1"/>
    <property type="molecule type" value="Genomic_DNA"/>
</dbReference>
<gene>
    <name evidence="1" type="ORF">GCG54_00006326</name>
</gene>
<proteinExistence type="predicted"/>
<name>A0A8H4CQW1_COLGL</name>
<evidence type="ECO:0000313" key="1">
    <source>
        <dbReference type="EMBL" id="KAF3808466.1"/>
    </source>
</evidence>
<dbReference type="AlphaFoldDB" id="A0A8H4CQW1"/>
<reference evidence="1" key="1">
    <citation type="journal article" date="2020" name="Phytopathology">
        <title>Genome sequence and comparative analysis of Colletotrichum gloeosporioides isolated from Liriodendron leaves.</title>
        <authorList>
            <person name="Fu F.F."/>
            <person name="Hao Z."/>
            <person name="Wang P."/>
            <person name="Lu Y."/>
            <person name="Xue L.J."/>
            <person name="Wei G."/>
            <person name="Tian Y."/>
            <person name="Baishi H."/>
            <person name="Xu H."/>
            <person name="Shi J."/>
            <person name="Cheng T."/>
            <person name="Wang G."/>
            <person name="Yi Y."/>
            <person name="Chen J."/>
        </authorList>
    </citation>
    <scope>NUCLEOTIDE SEQUENCE</scope>
    <source>
        <strain evidence="1">Lc1</strain>
    </source>
</reference>
<sequence>MKHWYDAPIVEDFKALDVVSPKEVVQKALGDFSVLIDAVAATLMEIKTYMCTDDTIDVSDGVILPILMIENMRNSDIEGFNKVIASKLEDLDRLAARGELRLYGRQA</sequence>
<dbReference type="Proteomes" id="UP000613401">
    <property type="component" value="Unassembled WGS sequence"/>
</dbReference>
<accession>A0A8H4CQW1</accession>
<protein>
    <submittedName>
        <fullName evidence="1">Uncharacterized protein</fullName>
    </submittedName>
</protein>
<comment type="caution">
    <text evidence="1">The sequence shown here is derived from an EMBL/GenBank/DDBJ whole genome shotgun (WGS) entry which is preliminary data.</text>
</comment>
<dbReference type="GeneID" id="69013475"/>
<keyword evidence="2" id="KW-1185">Reference proteome</keyword>
<organism evidence="1 2">
    <name type="scientific">Colletotrichum gloeosporioides</name>
    <name type="common">Anthracnose fungus</name>
    <name type="synonym">Glomerella cingulata</name>
    <dbReference type="NCBI Taxonomy" id="474922"/>
    <lineage>
        <taxon>Eukaryota</taxon>
        <taxon>Fungi</taxon>
        <taxon>Dikarya</taxon>
        <taxon>Ascomycota</taxon>
        <taxon>Pezizomycotina</taxon>
        <taxon>Sordariomycetes</taxon>
        <taxon>Hypocreomycetidae</taxon>
        <taxon>Glomerellales</taxon>
        <taxon>Glomerellaceae</taxon>
        <taxon>Colletotrichum</taxon>
        <taxon>Colletotrichum gloeosporioides species complex</taxon>
    </lineage>
</organism>
<dbReference type="RefSeq" id="XP_045267625.1">
    <property type="nucleotide sequence ID" value="XM_045406333.1"/>
</dbReference>
<evidence type="ECO:0000313" key="2">
    <source>
        <dbReference type="Proteomes" id="UP000613401"/>
    </source>
</evidence>
<reference evidence="1" key="2">
    <citation type="submission" date="2020-03" db="EMBL/GenBank/DDBJ databases">
        <authorList>
            <person name="Fu F.-F."/>
            <person name="Chen J."/>
        </authorList>
    </citation>
    <scope>NUCLEOTIDE SEQUENCE</scope>
    <source>
        <strain evidence="1">Lc1</strain>
    </source>
</reference>